<gene>
    <name evidence="15" type="ORF">GDO81_016418</name>
</gene>
<evidence type="ECO:0000313" key="16">
    <source>
        <dbReference type="Proteomes" id="UP000824782"/>
    </source>
</evidence>
<evidence type="ECO:0000256" key="5">
    <source>
        <dbReference type="ARBA" id="ARBA00014515"/>
    </source>
</evidence>
<keyword evidence="7 14" id="KW-0812">Transmembrane</keyword>
<dbReference type="EMBL" id="WNYA01000007">
    <property type="protein sequence ID" value="KAG8564314.1"/>
    <property type="molecule type" value="Genomic_DNA"/>
</dbReference>
<keyword evidence="10" id="KW-0969">Cilium</keyword>
<dbReference type="PANTHER" id="PTHR13306">
    <property type="entry name" value="TRANSMEMBRANE PROTEIN 138"/>
    <property type="match status" value="1"/>
</dbReference>
<feature type="transmembrane region" description="Helical" evidence="14">
    <location>
        <begin position="152"/>
        <end position="174"/>
    </location>
</feature>
<evidence type="ECO:0000256" key="8">
    <source>
        <dbReference type="ARBA" id="ARBA00022794"/>
    </source>
</evidence>
<comment type="similarity">
    <text evidence="4">Belongs to the TMEM138 family.</text>
</comment>
<dbReference type="GO" id="GO:0030030">
    <property type="term" value="P:cell projection organization"/>
    <property type="evidence" value="ECO:0007669"/>
    <property type="project" value="UniProtKB-KW"/>
</dbReference>
<evidence type="ECO:0000256" key="2">
    <source>
        <dbReference type="ARBA" id="ARBA00004128"/>
    </source>
</evidence>
<keyword evidence="13" id="KW-0966">Cell projection</keyword>
<evidence type="ECO:0000256" key="7">
    <source>
        <dbReference type="ARBA" id="ARBA00022692"/>
    </source>
</evidence>
<evidence type="ECO:0000256" key="3">
    <source>
        <dbReference type="ARBA" id="ARBA00004138"/>
    </source>
</evidence>
<evidence type="ECO:0000256" key="9">
    <source>
        <dbReference type="ARBA" id="ARBA00022989"/>
    </source>
</evidence>
<evidence type="ECO:0000256" key="1">
    <source>
        <dbReference type="ARBA" id="ARBA00003709"/>
    </source>
</evidence>
<dbReference type="GO" id="GO:0005929">
    <property type="term" value="C:cilium"/>
    <property type="evidence" value="ECO:0007669"/>
    <property type="project" value="UniProtKB-SubCell"/>
</dbReference>
<feature type="transmembrane region" description="Helical" evidence="14">
    <location>
        <begin position="119"/>
        <end position="140"/>
    </location>
</feature>
<comment type="caution">
    <text evidence="15">The sequence shown here is derived from an EMBL/GenBank/DDBJ whole genome shotgun (WGS) entry which is preliminary data.</text>
</comment>
<dbReference type="Proteomes" id="UP000824782">
    <property type="component" value="Unassembled WGS sequence"/>
</dbReference>
<dbReference type="AlphaFoldDB" id="A0AAV7AW65"/>
<keyword evidence="11 14" id="KW-0472">Membrane</keyword>
<evidence type="ECO:0000256" key="12">
    <source>
        <dbReference type="ARBA" id="ARBA00023180"/>
    </source>
</evidence>
<dbReference type="PANTHER" id="PTHR13306:SF6">
    <property type="entry name" value="TRANSMEMBRANE PROTEIN 138"/>
    <property type="match status" value="1"/>
</dbReference>
<keyword evidence="16" id="KW-1185">Reference proteome</keyword>
<evidence type="ECO:0000256" key="6">
    <source>
        <dbReference type="ARBA" id="ARBA00022554"/>
    </source>
</evidence>
<keyword evidence="9 14" id="KW-1133">Transmembrane helix</keyword>
<dbReference type="InterPro" id="IPR024133">
    <property type="entry name" value="TM_138"/>
</dbReference>
<keyword evidence="6" id="KW-0926">Vacuole</keyword>
<feature type="transmembrane region" description="Helical" evidence="14">
    <location>
        <begin position="80"/>
        <end position="107"/>
    </location>
</feature>
<keyword evidence="8" id="KW-0970">Cilium biogenesis/degradation</keyword>
<protein>
    <recommendedName>
        <fullName evidence="5">Transmembrane protein 138</fullName>
    </recommendedName>
</protein>
<accession>A0AAV7AW65</accession>
<evidence type="ECO:0000256" key="13">
    <source>
        <dbReference type="ARBA" id="ARBA00023273"/>
    </source>
</evidence>
<evidence type="ECO:0000313" key="15">
    <source>
        <dbReference type="EMBL" id="KAG8564314.1"/>
    </source>
</evidence>
<reference evidence="15" key="1">
    <citation type="thesis" date="2020" institute="ProQuest LLC" country="789 East Eisenhower Parkway, Ann Arbor, MI, USA">
        <title>Comparative Genomics and Chromosome Evolution.</title>
        <authorList>
            <person name="Mudd A.B."/>
        </authorList>
    </citation>
    <scope>NUCLEOTIDE SEQUENCE</scope>
    <source>
        <strain evidence="15">237g6f4</strain>
        <tissue evidence="15">Blood</tissue>
    </source>
</reference>
<evidence type="ECO:0000256" key="14">
    <source>
        <dbReference type="SAM" id="Phobius"/>
    </source>
</evidence>
<proteinExistence type="inferred from homology"/>
<sequence length="203" mass="23534">MSAFPLPSSEERFLLVEGSTWYAVRVTRWRISGYYGQCGARMLQPGNYSLVLTLQFLLLIYDLFVNSFSELLRSAPVIQLVLFILQDVGILFAAIVLFLMLFNTFVFQAGLLGLLFQRFQVTVLLCALHLALSVSLHVWLMNLRWKSENTFVWSDGLQALFVLQRVVAVLYFYFYKRTALSLGDSRYYHDSLWLRTEFARVRG</sequence>
<evidence type="ECO:0000256" key="11">
    <source>
        <dbReference type="ARBA" id="ARBA00023136"/>
    </source>
</evidence>
<dbReference type="GO" id="GO:0005774">
    <property type="term" value="C:vacuolar membrane"/>
    <property type="evidence" value="ECO:0007669"/>
    <property type="project" value="UniProtKB-SubCell"/>
</dbReference>
<keyword evidence="12" id="KW-0325">Glycoprotein</keyword>
<organism evidence="15 16">
    <name type="scientific">Engystomops pustulosus</name>
    <name type="common">Tungara frog</name>
    <name type="synonym">Physalaemus pustulosus</name>
    <dbReference type="NCBI Taxonomy" id="76066"/>
    <lineage>
        <taxon>Eukaryota</taxon>
        <taxon>Metazoa</taxon>
        <taxon>Chordata</taxon>
        <taxon>Craniata</taxon>
        <taxon>Vertebrata</taxon>
        <taxon>Euteleostomi</taxon>
        <taxon>Amphibia</taxon>
        <taxon>Batrachia</taxon>
        <taxon>Anura</taxon>
        <taxon>Neobatrachia</taxon>
        <taxon>Hyloidea</taxon>
        <taxon>Leptodactylidae</taxon>
        <taxon>Leiuperinae</taxon>
        <taxon>Engystomops</taxon>
    </lineage>
</organism>
<comment type="subcellular location">
    <subcellularLocation>
        <location evidence="3">Cell projection</location>
        <location evidence="3">Cilium</location>
    </subcellularLocation>
    <subcellularLocation>
        <location evidence="2">Vacuole membrane</location>
        <topology evidence="2">Multi-pass membrane protein</topology>
    </subcellularLocation>
</comment>
<name>A0AAV7AW65_ENGPU</name>
<evidence type="ECO:0000256" key="10">
    <source>
        <dbReference type="ARBA" id="ARBA00023069"/>
    </source>
</evidence>
<comment type="function">
    <text evidence="1">Required for ciliogenesis.</text>
</comment>
<evidence type="ECO:0000256" key="4">
    <source>
        <dbReference type="ARBA" id="ARBA00010572"/>
    </source>
</evidence>
<dbReference type="Pfam" id="PF14935">
    <property type="entry name" value="TMEM138"/>
    <property type="match status" value="1"/>
</dbReference>